<proteinExistence type="predicted"/>
<dbReference type="Proteomes" id="UP000018511">
    <property type="component" value="Unassembled WGS sequence"/>
</dbReference>
<dbReference type="EMBL" id="AXUP01000460">
    <property type="protein sequence ID" value="ESW37117.1"/>
    <property type="molecule type" value="Genomic_DNA"/>
</dbReference>
<sequence length="56" mass="6372">MLFNDHRAFVGEIYLKPGKALSCDLQAAAYQQYFNSFWDKAGKACQIGFITAYTMQ</sequence>
<gene>
    <name evidence="1" type="ORF">O164_25960</name>
</gene>
<accession>V7D459</accession>
<protein>
    <submittedName>
        <fullName evidence="1">Uncharacterized protein</fullName>
    </submittedName>
</protein>
<evidence type="ECO:0000313" key="1">
    <source>
        <dbReference type="EMBL" id="ESW37117.1"/>
    </source>
</evidence>
<comment type="caution">
    <text evidence="1">The sequence shown here is derived from an EMBL/GenBank/DDBJ whole genome shotgun (WGS) entry which is preliminary data.</text>
</comment>
<dbReference type="AlphaFoldDB" id="V7D459"/>
<evidence type="ECO:0000313" key="2">
    <source>
        <dbReference type="Proteomes" id="UP000018511"/>
    </source>
</evidence>
<organism evidence="1 2">
    <name type="scientific">Pseudomonas taiwanensis SJ9</name>
    <dbReference type="NCBI Taxonomy" id="1388762"/>
    <lineage>
        <taxon>Bacteria</taxon>
        <taxon>Pseudomonadati</taxon>
        <taxon>Pseudomonadota</taxon>
        <taxon>Gammaproteobacteria</taxon>
        <taxon>Pseudomonadales</taxon>
        <taxon>Pseudomonadaceae</taxon>
        <taxon>Pseudomonas</taxon>
    </lineage>
</organism>
<reference evidence="1 2" key="1">
    <citation type="submission" date="2013-10" db="EMBL/GenBank/DDBJ databases">
        <title>Whole Genome Shotgun Sequence of Pseudomonas taiwanensis SJ9.</title>
        <authorList>
            <person name="Hong S.-J."/>
            <person name="Shin J.-H."/>
        </authorList>
    </citation>
    <scope>NUCLEOTIDE SEQUENCE [LARGE SCALE GENOMIC DNA]</scope>
    <source>
        <strain evidence="1 2">SJ9</strain>
    </source>
</reference>
<name>V7D459_9PSED</name>